<dbReference type="AlphaFoldDB" id="K0RD79"/>
<reference evidence="2 3" key="1">
    <citation type="journal article" date="2012" name="Genome Biol.">
        <title>Genome and low-iron response of an oceanic diatom adapted to chronic iron limitation.</title>
        <authorList>
            <person name="Lommer M."/>
            <person name="Specht M."/>
            <person name="Roy A.S."/>
            <person name="Kraemer L."/>
            <person name="Andreson R."/>
            <person name="Gutowska M.A."/>
            <person name="Wolf J."/>
            <person name="Bergner S.V."/>
            <person name="Schilhabel M.B."/>
            <person name="Klostermeier U.C."/>
            <person name="Beiko R.G."/>
            <person name="Rosenstiel P."/>
            <person name="Hippler M."/>
            <person name="Laroche J."/>
        </authorList>
    </citation>
    <scope>NUCLEOTIDE SEQUENCE [LARGE SCALE GENOMIC DNA]</scope>
    <source>
        <strain evidence="2 3">CCMP1005</strain>
    </source>
</reference>
<feature type="transmembrane region" description="Helical" evidence="1">
    <location>
        <begin position="162"/>
        <end position="182"/>
    </location>
</feature>
<proteinExistence type="predicted"/>
<dbReference type="EMBL" id="AGNL01041286">
    <property type="protein sequence ID" value="EJK51653.1"/>
    <property type="molecule type" value="Genomic_DNA"/>
</dbReference>
<keyword evidence="1" id="KW-0472">Membrane</keyword>
<gene>
    <name evidence="2" type="ORF">THAOC_29156</name>
</gene>
<organism evidence="2 3">
    <name type="scientific">Thalassiosira oceanica</name>
    <name type="common">Marine diatom</name>
    <dbReference type="NCBI Taxonomy" id="159749"/>
    <lineage>
        <taxon>Eukaryota</taxon>
        <taxon>Sar</taxon>
        <taxon>Stramenopiles</taxon>
        <taxon>Ochrophyta</taxon>
        <taxon>Bacillariophyta</taxon>
        <taxon>Coscinodiscophyceae</taxon>
        <taxon>Thalassiosirophycidae</taxon>
        <taxon>Thalassiosirales</taxon>
        <taxon>Thalassiosiraceae</taxon>
        <taxon>Thalassiosira</taxon>
    </lineage>
</organism>
<keyword evidence="1" id="KW-0812">Transmembrane</keyword>
<keyword evidence="3" id="KW-1185">Reference proteome</keyword>
<sequence>LATAPSCSCVYSVYVWGQKMAEASKGSQTSHCVVDDGLAVAAFALPAFCDDLHGVVACADGVGVHPYPVPLGGCLNVVMSNEDDSLLDLRGRPPATSRGFTEKAISANAANNTAEEPPNDLVVSSKGSIVFDYLCATGNDPSATDGEQELPVDAKENKGAKLFASSYILGIAAVTLVFFLFARCVNPAHL</sequence>
<evidence type="ECO:0000313" key="3">
    <source>
        <dbReference type="Proteomes" id="UP000266841"/>
    </source>
</evidence>
<comment type="caution">
    <text evidence="2">The sequence shown here is derived from an EMBL/GenBank/DDBJ whole genome shotgun (WGS) entry which is preliminary data.</text>
</comment>
<evidence type="ECO:0000256" key="1">
    <source>
        <dbReference type="SAM" id="Phobius"/>
    </source>
</evidence>
<protein>
    <submittedName>
        <fullName evidence="2">Uncharacterized protein</fullName>
    </submittedName>
</protein>
<evidence type="ECO:0000313" key="2">
    <source>
        <dbReference type="EMBL" id="EJK51653.1"/>
    </source>
</evidence>
<feature type="non-terminal residue" evidence="2">
    <location>
        <position position="1"/>
    </location>
</feature>
<keyword evidence="1" id="KW-1133">Transmembrane helix</keyword>
<name>K0RD79_THAOC</name>
<accession>K0RD79</accession>
<dbReference type="Proteomes" id="UP000266841">
    <property type="component" value="Unassembled WGS sequence"/>
</dbReference>